<evidence type="ECO:0000256" key="5">
    <source>
        <dbReference type="ARBA" id="ARBA00022927"/>
    </source>
</evidence>
<comment type="similarity">
    <text evidence="9">Belongs to the SecE/SEC61-gamma family.</text>
</comment>
<dbReference type="InterPro" id="IPR001901">
    <property type="entry name" value="Translocase_SecE/Sec61-g"/>
</dbReference>
<dbReference type="Proteomes" id="UP000228920">
    <property type="component" value="Unassembled WGS sequence"/>
</dbReference>
<dbReference type="NCBIfam" id="TIGR00964">
    <property type="entry name" value="secE_bact"/>
    <property type="match status" value="1"/>
</dbReference>
<keyword evidence="3 9" id="KW-1003">Cell membrane</keyword>
<keyword evidence="7 9" id="KW-0811">Translocation</keyword>
<dbReference type="GO" id="GO:0008320">
    <property type="term" value="F:protein transmembrane transporter activity"/>
    <property type="evidence" value="ECO:0007669"/>
    <property type="project" value="UniProtKB-UniRule"/>
</dbReference>
<dbReference type="GO" id="GO:0009306">
    <property type="term" value="P:protein secretion"/>
    <property type="evidence" value="ECO:0007669"/>
    <property type="project" value="UniProtKB-UniRule"/>
</dbReference>
<evidence type="ECO:0000256" key="8">
    <source>
        <dbReference type="ARBA" id="ARBA00023136"/>
    </source>
</evidence>
<comment type="subunit">
    <text evidence="9">Component of the Sec protein translocase complex. Heterotrimer consisting of SecY, SecE and SecG subunits. The heterotrimers can form oligomers, although 1 heterotrimer is thought to be able to translocate proteins. Interacts with the ribosome. Interacts with SecDF, and other proteins may be involved. Interacts with SecA.</text>
</comment>
<dbReference type="Pfam" id="PF00584">
    <property type="entry name" value="SecE"/>
    <property type="match status" value="1"/>
</dbReference>
<reference evidence="11" key="1">
    <citation type="submission" date="2017-09" db="EMBL/GenBank/DDBJ databases">
        <title>Depth-based differentiation of microbial function through sediment-hosted aquifers and enrichment of novel symbionts in the deep terrestrial subsurface.</title>
        <authorList>
            <person name="Probst A.J."/>
            <person name="Ladd B."/>
            <person name="Jarett J.K."/>
            <person name="Geller-Mcgrath D.E."/>
            <person name="Sieber C.M.K."/>
            <person name="Emerson J.B."/>
            <person name="Anantharaman K."/>
            <person name="Thomas B.C."/>
            <person name="Malmstrom R."/>
            <person name="Stieglmeier M."/>
            <person name="Klingl A."/>
            <person name="Woyke T."/>
            <person name="Ryan C.M."/>
            <person name="Banfield J.F."/>
        </authorList>
    </citation>
    <scope>NUCLEOTIDE SEQUENCE [LARGE SCALE GENOMIC DNA]</scope>
</reference>
<comment type="function">
    <text evidence="9">Essential subunit of the Sec protein translocation channel SecYEG. Clamps together the 2 halves of SecY. May contact the channel plug during translocation.</text>
</comment>
<sequence length="61" mass="6835">MKSTLAFLADVRDELKKINWPSRKHTTRMTTIVIIATVGMSVYVGAIDFALTKALEELLLL</sequence>
<evidence type="ECO:0000256" key="4">
    <source>
        <dbReference type="ARBA" id="ARBA00022692"/>
    </source>
</evidence>
<dbReference type="InterPro" id="IPR005807">
    <property type="entry name" value="SecE_bac"/>
</dbReference>
<keyword evidence="6 9" id="KW-1133">Transmembrane helix</keyword>
<feature type="transmembrane region" description="Helical" evidence="9">
    <location>
        <begin position="32"/>
        <end position="51"/>
    </location>
</feature>
<evidence type="ECO:0000256" key="2">
    <source>
        <dbReference type="ARBA" id="ARBA00022448"/>
    </source>
</evidence>
<accession>A0A2M7TKF5</accession>
<comment type="caution">
    <text evidence="10">The sequence shown here is derived from an EMBL/GenBank/DDBJ whole genome shotgun (WGS) entry which is preliminary data.</text>
</comment>
<evidence type="ECO:0000256" key="3">
    <source>
        <dbReference type="ARBA" id="ARBA00022475"/>
    </source>
</evidence>
<dbReference type="PANTHER" id="PTHR33910">
    <property type="entry name" value="PROTEIN TRANSLOCASE SUBUNIT SECE"/>
    <property type="match status" value="1"/>
</dbReference>
<keyword evidence="2 9" id="KW-0813">Transport</keyword>
<dbReference type="PANTHER" id="PTHR33910:SF1">
    <property type="entry name" value="PROTEIN TRANSLOCASE SUBUNIT SECE"/>
    <property type="match status" value="1"/>
</dbReference>
<dbReference type="EMBL" id="PFNL01000055">
    <property type="protein sequence ID" value="PIZ47289.1"/>
    <property type="molecule type" value="Genomic_DNA"/>
</dbReference>
<dbReference type="GO" id="GO:0043952">
    <property type="term" value="P:protein transport by the Sec complex"/>
    <property type="evidence" value="ECO:0007669"/>
    <property type="project" value="UniProtKB-UniRule"/>
</dbReference>
<keyword evidence="5 9" id="KW-0653">Protein transport</keyword>
<proteinExistence type="inferred from homology"/>
<dbReference type="GO" id="GO:0005886">
    <property type="term" value="C:plasma membrane"/>
    <property type="evidence" value="ECO:0007669"/>
    <property type="project" value="UniProtKB-SubCell"/>
</dbReference>
<evidence type="ECO:0000313" key="10">
    <source>
        <dbReference type="EMBL" id="PIZ47289.1"/>
    </source>
</evidence>
<keyword evidence="4 9" id="KW-0812">Transmembrane</keyword>
<name>A0A2M7TKF5_UNCKA</name>
<evidence type="ECO:0000313" key="11">
    <source>
        <dbReference type="Proteomes" id="UP000228920"/>
    </source>
</evidence>
<keyword evidence="8 9" id="KW-0472">Membrane</keyword>
<dbReference type="HAMAP" id="MF_00422">
    <property type="entry name" value="SecE"/>
    <property type="match status" value="1"/>
</dbReference>
<evidence type="ECO:0000256" key="6">
    <source>
        <dbReference type="ARBA" id="ARBA00022989"/>
    </source>
</evidence>
<dbReference type="Gene3D" id="1.20.5.1030">
    <property type="entry name" value="Preprotein translocase secy subunit"/>
    <property type="match status" value="1"/>
</dbReference>
<dbReference type="InterPro" id="IPR038379">
    <property type="entry name" value="SecE_sf"/>
</dbReference>
<dbReference type="GO" id="GO:0065002">
    <property type="term" value="P:intracellular protein transmembrane transport"/>
    <property type="evidence" value="ECO:0007669"/>
    <property type="project" value="UniProtKB-UniRule"/>
</dbReference>
<comment type="subcellular location">
    <subcellularLocation>
        <location evidence="9">Cell membrane</location>
        <topology evidence="9">Single-pass membrane protein</topology>
    </subcellularLocation>
    <subcellularLocation>
        <location evidence="1">Membrane</location>
    </subcellularLocation>
</comment>
<organism evidence="10 11">
    <name type="scientific">candidate division WWE3 bacterium CG_4_10_14_0_2_um_filter_41_14</name>
    <dbReference type="NCBI Taxonomy" id="1975072"/>
    <lineage>
        <taxon>Bacteria</taxon>
        <taxon>Katanobacteria</taxon>
    </lineage>
</organism>
<dbReference type="GO" id="GO:0006605">
    <property type="term" value="P:protein targeting"/>
    <property type="evidence" value="ECO:0007669"/>
    <property type="project" value="UniProtKB-UniRule"/>
</dbReference>
<gene>
    <name evidence="9 10" type="primary">secE</name>
    <name evidence="10" type="ORF">COY32_01890</name>
</gene>
<protein>
    <recommendedName>
        <fullName evidence="9">Protein translocase subunit SecE</fullName>
    </recommendedName>
</protein>
<evidence type="ECO:0000256" key="7">
    <source>
        <dbReference type="ARBA" id="ARBA00023010"/>
    </source>
</evidence>
<dbReference type="AlphaFoldDB" id="A0A2M7TKF5"/>
<evidence type="ECO:0000256" key="9">
    <source>
        <dbReference type="HAMAP-Rule" id="MF_00422"/>
    </source>
</evidence>
<evidence type="ECO:0000256" key="1">
    <source>
        <dbReference type="ARBA" id="ARBA00004370"/>
    </source>
</evidence>